<accession>A0ACC2CD43</accession>
<dbReference type="Proteomes" id="UP001162992">
    <property type="component" value="Chromosome 11"/>
</dbReference>
<evidence type="ECO:0000313" key="2">
    <source>
        <dbReference type="Proteomes" id="UP001162992"/>
    </source>
</evidence>
<name>A0ACC2CD43_DIPCM</name>
<comment type="caution">
    <text evidence="1">The sequence shown here is derived from an EMBL/GenBank/DDBJ whole genome shotgun (WGS) entry which is preliminary data.</text>
</comment>
<protein>
    <submittedName>
        <fullName evidence="1">Uncharacterized protein</fullName>
    </submittedName>
</protein>
<sequence>MDYVRVEESRIVVALDFGTTFSGFAYALRADPNKIYTFYDWPMQDVGSGRPYCKTQTSLWYMAGSNAGTYQLMDWGWPASVNYSKALQSLASSLCDGRDTNIIQQFAERNLLFASNSNSAAGFFLTKFKLHLADEANITEGLPPGLRVEVAISDYLSALSKVVLKELRERFGSHICLDDIQWCITVPVIWEEHAKQQMKRCAELAGLVAGSACGSEDASRHPLILALEPEAASVYCQQKCDSLKLEKGDKVLVADIGGGTVDIVVHEIASISYPHKVREISRSSGGLCGGSFVDLSFFKFLSERIGCFSQFAIENAAEKVMIAKHWDYHKYEFDGSSCSVCLDLPGKLAAAWEAYDASRAHGIISPAQSYDEINLTEKDMKKIFDPVVGKILALVDNAIVSDLKALMLVGGFSSSPYLMRRIQEKFGERVGEIIRPPNPGSAVCSGAVTLGISKGIILARVSRKTYGIYTCKDYKPSDPYQYQTVTKDGRVFCRNHFDVFVRVDEEVPNDHSVTHFYYPLEDDQERIKIVLYSSSESHPKYTTEAECTCVGSFFITFPSKIRLGVEPSIVVRMYFGRSNIEVSAKLSNSGKEEKAEMLSVKFEKDFS</sequence>
<evidence type="ECO:0000313" key="1">
    <source>
        <dbReference type="EMBL" id="KAJ7539870.1"/>
    </source>
</evidence>
<gene>
    <name evidence="1" type="ORF">O6H91_11G112700</name>
</gene>
<organism evidence="1 2">
    <name type="scientific">Diphasiastrum complanatum</name>
    <name type="common">Issler's clubmoss</name>
    <name type="synonym">Lycopodium complanatum</name>
    <dbReference type="NCBI Taxonomy" id="34168"/>
    <lineage>
        <taxon>Eukaryota</taxon>
        <taxon>Viridiplantae</taxon>
        <taxon>Streptophyta</taxon>
        <taxon>Embryophyta</taxon>
        <taxon>Tracheophyta</taxon>
        <taxon>Lycopodiopsida</taxon>
        <taxon>Lycopodiales</taxon>
        <taxon>Lycopodiaceae</taxon>
        <taxon>Lycopodioideae</taxon>
        <taxon>Diphasiastrum</taxon>
    </lineage>
</organism>
<keyword evidence="2" id="KW-1185">Reference proteome</keyword>
<dbReference type="EMBL" id="CM055102">
    <property type="protein sequence ID" value="KAJ7539870.1"/>
    <property type="molecule type" value="Genomic_DNA"/>
</dbReference>
<reference evidence="2" key="1">
    <citation type="journal article" date="2024" name="Proc. Natl. Acad. Sci. U.S.A.">
        <title>Extraordinary preservation of gene collinearity over three hundred million years revealed in homosporous lycophytes.</title>
        <authorList>
            <person name="Li C."/>
            <person name="Wickell D."/>
            <person name="Kuo L.Y."/>
            <person name="Chen X."/>
            <person name="Nie B."/>
            <person name="Liao X."/>
            <person name="Peng D."/>
            <person name="Ji J."/>
            <person name="Jenkins J."/>
            <person name="Williams M."/>
            <person name="Shu S."/>
            <person name="Plott C."/>
            <person name="Barry K."/>
            <person name="Rajasekar S."/>
            <person name="Grimwood J."/>
            <person name="Han X."/>
            <person name="Sun S."/>
            <person name="Hou Z."/>
            <person name="He W."/>
            <person name="Dai G."/>
            <person name="Sun C."/>
            <person name="Schmutz J."/>
            <person name="Leebens-Mack J.H."/>
            <person name="Li F.W."/>
            <person name="Wang L."/>
        </authorList>
    </citation>
    <scope>NUCLEOTIDE SEQUENCE [LARGE SCALE GENOMIC DNA]</scope>
    <source>
        <strain evidence="2">cv. PW_Plant_1</strain>
    </source>
</reference>
<proteinExistence type="predicted"/>